<evidence type="ECO:0000313" key="3">
    <source>
        <dbReference type="EMBL" id="EGQ76638.1"/>
    </source>
</evidence>
<dbReference type="InterPro" id="IPR006660">
    <property type="entry name" value="Arsenate_reductase-like"/>
</dbReference>
<proteinExistence type="inferred from homology"/>
<evidence type="ECO:0000256" key="1">
    <source>
        <dbReference type="ARBA" id="ARBA00007198"/>
    </source>
</evidence>
<dbReference type="InterPro" id="IPR006504">
    <property type="entry name" value="Tscrpt_reg_Spx/MgsR"/>
</dbReference>
<evidence type="ECO:0000256" key="2">
    <source>
        <dbReference type="PROSITE-ProRule" id="PRU01282"/>
    </source>
</evidence>
<dbReference type="SUPFAM" id="SSF52833">
    <property type="entry name" value="Thioredoxin-like"/>
    <property type="match status" value="1"/>
</dbReference>
<dbReference type="EMBL" id="CP094241">
    <property type="protein sequence ID" value="UNV83756.1"/>
    <property type="molecule type" value="Genomic_DNA"/>
</dbReference>
<comment type="similarity">
    <text evidence="1 2">Belongs to the ArsC family.</text>
</comment>
<dbReference type="RefSeq" id="WP_003778666.1">
    <property type="nucleotide sequence ID" value="NZ_CP094241.1"/>
</dbReference>
<organism evidence="3 5">
    <name type="scientific">Neisseria macacae ATCC 33926</name>
    <dbReference type="NCBI Taxonomy" id="997348"/>
    <lineage>
        <taxon>Bacteria</taxon>
        <taxon>Pseudomonadati</taxon>
        <taxon>Pseudomonadota</taxon>
        <taxon>Betaproteobacteria</taxon>
        <taxon>Neisseriales</taxon>
        <taxon>Neisseriaceae</taxon>
        <taxon>Neisseria</taxon>
    </lineage>
</organism>
<gene>
    <name evidence="3" type="ORF">HMPREF9418_1734</name>
    <name evidence="4" type="ORF">MON40_06860</name>
</gene>
<dbReference type="NCBIfam" id="NF008107">
    <property type="entry name" value="PRK10853.1"/>
    <property type="match status" value="1"/>
</dbReference>
<protein>
    <submittedName>
        <fullName evidence="3">ArsC family protein</fullName>
    </submittedName>
    <submittedName>
        <fullName evidence="4">ArsC family reductase</fullName>
    </submittedName>
</protein>
<dbReference type="CDD" id="cd03035">
    <property type="entry name" value="ArsC_Yffb"/>
    <property type="match status" value="1"/>
</dbReference>
<evidence type="ECO:0000313" key="4">
    <source>
        <dbReference type="EMBL" id="UNV83756.1"/>
    </source>
</evidence>
<dbReference type="PROSITE" id="PS51353">
    <property type="entry name" value="ARSC"/>
    <property type="match status" value="1"/>
</dbReference>
<dbReference type="PANTHER" id="PTHR30041:SF8">
    <property type="entry name" value="PROTEIN YFFB"/>
    <property type="match status" value="1"/>
</dbReference>
<reference evidence="3 5" key="1">
    <citation type="submission" date="2011-05" db="EMBL/GenBank/DDBJ databases">
        <authorList>
            <person name="Muzny D."/>
            <person name="Qin X."/>
            <person name="Deng J."/>
            <person name="Jiang H."/>
            <person name="Liu Y."/>
            <person name="Qu J."/>
            <person name="Song X.-Z."/>
            <person name="Zhang L."/>
            <person name="Thornton R."/>
            <person name="Coyle M."/>
            <person name="Francisco L."/>
            <person name="Jackson L."/>
            <person name="Javaid M."/>
            <person name="Korchina V."/>
            <person name="Kovar C."/>
            <person name="Mata R."/>
            <person name="Mathew T."/>
            <person name="Ngo R."/>
            <person name="Nguyen L."/>
            <person name="Nguyen N."/>
            <person name="Okwuonu G."/>
            <person name="Ongeri F."/>
            <person name="Pham C."/>
            <person name="Simmons D."/>
            <person name="Wilczek-Boney K."/>
            <person name="Hale W."/>
            <person name="Jakkamsetti A."/>
            <person name="Pham P."/>
            <person name="Ruth R."/>
            <person name="San Lucas F."/>
            <person name="Warren J."/>
            <person name="Zhang J."/>
            <person name="Zhao Z."/>
            <person name="Zhou C."/>
            <person name="Zhu D."/>
            <person name="Lee S."/>
            <person name="Bess C."/>
            <person name="Blankenburg K."/>
            <person name="Forbes L."/>
            <person name="Fu Q."/>
            <person name="Gubbala S."/>
            <person name="Hirani K."/>
            <person name="Jayaseelan J.C."/>
            <person name="Lara F."/>
            <person name="Munidasa M."/>
            <person name="Palculict T."/>
            <person name="Patil S."/>
            <person name="Pu L.-L."/>
            <person name="Saada N."/>
            <person name="Tang L."/>
            <person name="Weissenberger G."/>
            <person name="Zhu Y."/>
            <person name="Hemphill L."/>
            <person name="Shang Y."/>
            <person name="Youmans B."/>
            <person name="Ayvaz T."/>
            <person name="Ross M."/>
            <person name="Santibanez J."/>
            <person name="Aqrawi P."/>
            <person name="Gross S."/>
            <person name="Joshi V."/>
            <person name="Fowler G."/>
            <person name="Nazareth L."/>
            <person name="Reid J."/>
            <person name="Worley K."/>
            <person name="Petrosino J."/>
            <person name="Highlander S."/>
            <person name="Gibbs R."/>
        </authorList>
    </citation>
    <scope>NUCLEOTIDE SEQUENCE [LARGE SCALE GENOMIC DNA]</scope>
    <source>
        <strain evidence="3 5">ATCC 33926</strain>
    </source>
</reference>
<reference evidence="4 6" key="2">
    <citation type="submission" date="2022-03" db="EMBL/GenBank/DDBJ databases">
        <title>Genome sequencing of Neisseria macacae.</title>
        <authorList>
            <person name="Baek M.-G."/>
        </authorList>
    </citation>
    <scope>NUCLEOTIDE SEQUENCE [LARGE SCALE GENOMIC DNA]</scope>
    <source>
        <strain evidence="4 6">ATCC 33926</strain>
    </source>
</reference>
<dbReference type="EMBL" id="AFQE01000083">
    <property type="protein sequence ID" value="EGQ76638.1"/>
    <property type="molecule type" value="Genomic_DNA"/>
</dbReference>
<name>A0AA36UJ07_9NEIS</name>
<evidence type="ECO:0000313" key="6">
    <source>
        <dbReference type="Proteomes" id="UP000829455"/>
    </source>
</evidence>
<dbReference type="Proteomes" id="UP000004982">
    <property type="component" value="Unassembled WGS sequence"/>
</dbReference>
<dbReference type="Gene3D" id="3.40.30.10">
    <property type="entry name" value="Glutaredoxin"/>
    <property type="match status" value="1"/>
</dbReference>
<keyword evidence="6" id="KW-1185">Reference proteome</keyword>
<dbReference type="AlphaFoldDB" id="A0AA36UJ07"/>
<dbReference type="Pfam" id="PF03960">
    <property type="entry name" value="ArsC"/>
    <property type="match status" value="1"/>
</dbReference>
<sequence>MIQLYGIPNCDTVKKARKWLEEHGVDFQFVDFKKSPPQVDTISKWLEQIPLEVLLNKRGTTWRKLDEQAQAAAATADGAVRLMAEQPSIIKRPVLEKEGRFFIGFSEENYQEIFSK</sequence>
<dbReference type="NCBIfam" id="TIGR01617">
    <property type="entry name" value="arsC_related"/>
    <property type="match status" value="1"/>
</dbReference>
<dbReference type="Proteomes" id="UP000829455">
    <property type="component" value="Chromosome"/>
</dbReference>
<dbReference type="InterPro" id="IPR036249">
    <property type="entry name" value="Thioredoxin-like_sf"/>
</dbReference>
<evidence type="ECO:0000313" key="5">
    <source>
        <dbReference type="Proteomes" id="UP000004982"/>
    </source>
</evidence>
<accession>A0AA36UJ07</accession>
<dbReference type="PANTHER" id="PTHR30041">
    <property type="entry name" value="ARSENATE REDUCTASE"/>
    <property type="match status" value="1"/>
</dbReference>